<gene>
    <name evidence="2" type="primary">iorB_2</name>
    <name evidence="2" type="ORF">DSM104440_02578</name>
</gene>
<dbReference type="EMBL" id="CP053073">
    <property type="protein sequence ID" value="QJR15752.1"/>
    <property type="molecule type" value="Genomic_DNA"/>
</dbReference>
<dbReference type="PANTHER" id="PTHR47495:SF2">
    <property type="entry name" value="ALDEHYDE DEHYDROGENASE"/>
    <property type="match status" value="1"/>
</dbReference>
<dbReference type="SUPFAM" id="SSF56003">
    <property type="entry name" value="Molybdenum cofactor-binding domain"/>
    <property type="match status" value="2"/>
</dbReference>
<dbReference type="InterPro" id="IPR052516">
    <property type="entry name" value="N-heterocyclic_Hydroxylase"/>
</dbReference>
<dbReference type="Proteomes" id="UP000503096">
    <property type="component" value="Chromosome"/>
</dbReference>
<dbReference type="GO" id="GO:0047121">
    <property type="term" value="F:isoquinoline 1-oxidoreductase activity"/>
    <property type="evidence" value="ECO:0007669"/>
    <property type="project" value="UniProtKB-EC"/>
</dbReference>
<proteinExistence type="predicted"/>
<keyword evidence="2" id="KW-0560">Oxidoreductase</keyword>
<dbReference type="Pfam" id="PF20256">
    <property type="entry name" value="MoCoBD_2"/>
    <property type="match status" value="2"/>
</dbReference>
<protein>
    <submittedName>
        <fullName evidence="2">Isoquinoline 1-oxidoreductase subunit beta</fullName>
        <ecNumber evidence="2">1.3.99.16</ecNumber>
    </submittedName>
</protein>
<sequence length="709" mass="75792">MKISRRQFLSSSSALVIGFYLPFLGGRLANAQAPQPKKVFPPNAFLRIAKDNTVTIQIKHLEFGQGVQTSLPMLIAEELECDWSKVKTELAPAAAVYGNISWGGMQGTGGSSSVSNSWEQLRTVGAQARTMLIQAAADAWKVKPADCRAEKGFIVGPGGKRAPFGQFAEAAMNLPLPEVKLKDPKDFKLIGKPVKRLDSADKVAGKTIFGMDVKRPGLLTAVVAHPPVFGARVKSLNADKVSRSIGITHVVQITNGVAVVGKGYWPAKNGRDQLDVTWDGGAKTSTEDLLAEYRELAKKPGLSAKKAANPEAIKGATQTISREYVFPFLAHAPMEPLNCTVEIKGENAELWVGSQFQTMDHLAAAKTLGLKPENVKLNTTYAGGGFGRRANPASDYIVEACEIAKEVKVPVKVVWSREDDIRGGYYRPMYLHKVDVGLDASGKIVGWNHVIVGQSILGGTAFEAFLVKDGVDSTSVEGVSDTHYDIPNLDVSLHTTKSAVPSLWWRSVGHTHTAFVMETMIDEIAAATKKDPVALRRELLAKNPRFLKVLELAAEKGAWGSAPPAGRAKGFAIHEAFGTVVAQVAEVSLEGGAPKVHKVTAAMDCGLVVNPLTVEAQVQSAIGFGLSAALMSELTLKDGAVQQSNFHDYQVLRMSDMPQVSVHLVAGGEKPTGVGEPGTPPIAPAVANALGTLTGRRAQVLPLTKTKWI</sequence>
<dbReference type="Gene3D" id="3.90.1170.50">
    <property type="entry name" value="Aldehyde oxidase/xanthine dehydrogenase, a/b hammerhead"/>
    <property type="match status" value="1"/>
</dbReference>
<keyword evidence="3" id="KW-1185">Reference proteome</keyword>
<dbReference type="InterPro" id="IPR012368">
    <property type="entry name" value="OxRdtase_Mopterin-bd_su_IorB"/>
</dbReference>
<dbReference type="PANTHER" id="PTHR47495">
    <property type="entry name" value="ALDEHYDE DEHYDROGENASE"/>
    <property type="match status" value="1"/>
</dbReference>
<dbReference type="SMART" id="SM01008">
    <property type="entry name" value="Ald_Xan_dh_C"/>
    <property type="match status" value="1"/>
</dbReference>
<dbReference type="RefSeq" id="WP_171163316.1">
    <property type="nucleotide sequence ID" value="NZ_CP053073.1"/>
</dbReference>
<dbReference type="InterPro" id="IPR006311">
    <property type="entry name" value="TAT_signal"/>
</dbReference>
<feature type="domain" description="Aldehyde oxidase/xanthine dehydrogenase a/b hammerhead" evidence="1">
    <location>
        <begin position="204"/>
        <end position="282"/>
    </location>
</feature>
<dbReference type="Gene3D" id="3.30.365.10">
    <property type="entry name" value="Aldehyde oxidase/xanthine dehydrogenase, molybdopterin binding domain"/>
    <property type="match status" value="4"/>
</dbReference>
<dbReference type="InterPro" id="IPR000674">
    <property type="entry name" value="Ald_Oxase/Xan_DH_a/b"/>
</dbReference>
<dbReference type="AlphaFoldDB" id="A0A6M4H8X9"/>
<dbReference type="InterPro" id="IPR008274">
    <property type="entry name" value="AldOxase/xan_DH_MoCoBD1"/>
</dbReference>
<evidence type="ECO:0000313" key="3">
    <source>
        <dbReference type="Proteomes" id="UP000503096"/>
    </source>
</evidence>
<dbReference type="InterPro" id="IPR037165">
    <property type="entry name" value="AldOxase/xan_DH_Mopterin-bd_sf"/>
</dbReference>
<dbReference type="EC" id="1.3.99.16" evidence="2"/>
<name>A0A6M4H8X9_9PROT</name>
<dbReference type="InterPro" id="IPR046867">
    <property type="entry name" value="AldOxase/xan_DH_MoCoBD2"/>
</dbReference>
<dbReference type="KEGG" id="upl:DSM104440_02578"/>
<reference evidence="2 3" key="1">
    <citation type="submission" date="2020-04" db="EMBL/GenBank/DDBJ databases">
        <title>Usitatibacter rugosus gen. nov., sp. nov. and Usitatibacter palustris sp. nov., novel members of Usitatibacteraceae fam. nov. within the order Nitrosomonadales isolated from soil.</title>
        <authorList>
            <person name="Huber K.J."/>
            <person name="Neumann-Schaal M."/>
            <person name="Geppert A."/>
            <person name="Luckner M."/>
            <person name="Wanner G."/>
            <person name="Overmann J."/>
        </authorList>
    </citation>
    <scope>NUCLEOTIDE SEQUENCE [LARGE SCALE GENOMIC DNA]</scope>
    <source>
        <strain evidence="2 3">Swamp67</strain>
    </source>
</reference>
<evidence type="ECO:0000313" key="2">
    <source>
        <dbReference type="EMBL" id="QJR15752.1"/>
    </source>
</evidence>
<dbReference type="Pfam" id="PF02738">
    <property type="entry name" value="MoCoBD_1"/>
    <property type="match status" value="1"/>
</dbReference>
<organism evidence="2 3">
    <name type="scientific">Usitatibacter palustris</name>
    <dbReference type="NCBI Taxonomy" id="2732487"/>
    <lineage>
        <taxon>Bacteria</taxon>
        <taxon>Pseudomonadati</taxon>
        <taxon>Pseudomonadota</taxon>
        <taxon>Betaproteobacteria</taxon>
        <taxon>Nitrosomonadales</taxon>
        <taxon>Usitatibacteraceae</taxon>
        <taxon>Usitatibacter</taxon>
    </lineage>
</organism>
<accession>A0A6M4H8X9</accession>
<evidence type="ECO:0000259" key="1">
    <source>
        <dbReference type="SMART" id="SM01008"/>
    </source>
</evidence>
<dbReference type="PROSITE" id="PS51318">
    <property type="entry name" value="TAT"/>
    <property type="match status" value="1"/>
</dbReference>
<dbReference type="PIRSF" id="PIRSF036389">
    <property type="entry name" value="IOR_B"/>
    <property type="match status" value="1"/>
</dbReference>
<dbReference type="InParanoid" id="A0A6M4H8X9"/>